<proteinExistence type="predicted"/>
<sequence length="572" mass="63577">MARGQARVKAVNHAIHLHATTHIQRLVDSGELGHDFQPEGNNSVVRVVAAGTTESAFEMQFGPVVKGVLTEALIEALENAKTVGMDISWRVIMSQVRERVVQTCPEQCVELEGPSRRVCFRTVEHRCPEGFFLRWNQDYRGFELGSGGLHGVREGDQYAVMPPNSSRISAGTKIATASVTRVHATVSEVTLKWADGEYQLPNGAQAFLWKRRPRQLCVLATGNDDFVSKFYTMLSRFDSSYIRESSSGEPPLAVVNLANGILSVQDRGGTVLCTWQLTGSLMNDSQVEPLSDCLAVLENMAKAQHVVSLKGQYGNNSLSHMLHVEFGRVDSTGRQPLSQLDRLLTEGDRIYIELTNLTTDTTLHIYPLDVGPDCVTLLCQNLTSGIEIPPDHNYVFGSTIDGSVVGQIVDWPKEAPRNLWLGDTMSKQLVGFTVVMIIADRAIDVQSLESGTRGWERDELDSKGLVTLLTQLSRERDIRDEEERHALRYDVENLHYLLQPWDEDQSPLDSRNSSLGFIERRPTNVSELITAKIGTPVDRVPDHQTIGKNSSVLLPISLKTFTYWLSLTSHAV</sequence>
<organism evidence="1 2">
    <name type="scientific">Colletotrichum incanum</name>
    <name type="common">Soybean anthracnose fungus</name>
    <dbReference type="NCBI Taxonomy" id="1573173"/>
    <lineage>
        <taxon>Eukaryota</taxon>
        <taxon>Fungi</taxon>
        <taxon>Dikarya</taxon>
        <taxon>Ascomycota</taxon>
        <taxon>Pezizomycotina</taxon>
        <taxon>Sordariomycetes</taxon>
        <taxon>Hypocreomycetidae</taxon>
        <taxon>Glomerellales</taxon>
        <taxon>Glomerellaceae</taxon>
        <taxon>Colletotrichum</taxon>
        <taxon>Colletotrichum spaethianum species complex</taxon>
    </lineage>
</organism>
<keyword evidence="2" id="KW-1185">Reference proteome</keyword>
<comment type="caution">
    <text evidence="1">The sequence shown here is derived from an EMBL/GenBank/DDBJ whole genome shotgun (WGS) entry which is preliminary data.</text>
</comment>
<protein>
    <submittedName>
        <fullName evidence="1">Peptidase c14 caspase catalytic subunit p20</fullName>
    </submittedName>
</protein>
<dbReference type="Proteomes" id="UP000076584">
    <property type="component" value="Unassembled WGS sequence"/>
</dbReference>
<dbReference type="EMBL" id="LFIW01002472">
    <property type="protein sequence ID" value="KZL69872.1"/>
    <property type="molecule type" value="Genomic_DNA"/>
</dbReference>
<evidence type="ECO:0000313" key="2">
    <source>
        <dbReference type="Proteomes" id="UP000076584"/>
    </source>
</evidence>
<evidence type="ECO:0000313" key="1">
    <source>
        <dbReference type="EMBL" id="KZL69872.1"/>
    </source>
</evidence>
<accession>A0A166RWT0</accession>
<name>A0A166RWT0_COLIC</name>
<reference evidence="1 2" key="1">
    <citation type="submission" date="2015-06" db="EMBL/GenBank/DDBJ databases">
        <title>Survival trade-offs in plant roots during colonization by closely related pathogenic and mutualistic fungi.</title>
        <authorList>
            <person name="Hacquard S."/>
            <person name="Kracher B."/>
            <person name="Hiruma K."/>
            <person name="Weinman A."/>
            <person name="Muench P."/>
            <person name="Garrido Oter R."/>
            <person name="Ver Loren van Themaat E."/>
            <person name="Dallerey J.-F."/>
            <person name="Damm U."/>
            <person name="Henrissat B."/>
            <person name="Lespinet O."/>
            <person name="Thon M."/>
            <person name="Kemen E."/>
            <person name="McHardy A.C."/>
            <person name="Schulze-Lefert P."/>
            <person name="O'Connell R.J."/>
        </authorList>
    </citation>
    <scope>NUCLEOTIDE SEQUENCE [LARGE SCALE GENOMIC DNA]</scope>
    <source>
        <strain evidence="1 2">MAFF 238704</strain>
    </source>
</reference>
<dbReference type="AlphaFoldDB" id="A0A166RWT0"/>
<gene>
    <name evidence="1" type="ORF">CI238_10754</name>
</gene>